<dbReference type="Pfam" id="PF23717">
    <property type="entry name" value="DUF7159"/>
    <property type="match status" value="1"/>
</dbReference>
<feature type="region of interest" description="Disordered" evidence="1">
    <location>
        <begin position="369"/>
        <end position="432"/>
    </location>
</feature>
<sequence length="494" mass="49389">MDTVLGVSMAPTTVRMVLVEGENADGVTVDEENIELPADDESAPSTGADQVISAILGTREGATEAGYELRSIGVTWTDPVQANALRDMLVARKVENVMLVSSFLAAAALAQTVGSATDHQHTALLYVEPDSATLAVVNTADGSIADVHRELLPDDDDEAVAKLVEMVSGANHLEAQPESLFVIGAGVDIPMIKPALEAASPLPVSAPEEPETALARGAALASASAPLFASSTAALAYAQDPGTGAVTPYAVTPGYLAAAEVPVGADAVDEALAYSAVPDEEAEAFTLAADEHPTPYAAAVEEETYTTGMFPDFGAEAAEQSSRRPFLAAMSVLTIFVVGVVALVLSLAVSIRPHVAQRPTLGQNVVAPVQQLPAPPPPKAAVPAPPAPAPAPAPAAAPAPAPAPAPAAAPAPAPAPEPVRIPAPAPAAPAPAPPPPALPPVVPIIPQIVPPPVVIGPPIGPRGGDDGGWGHGGFGIPGLGGGHGGFGGGHGRGH</sequence>
<evidence type="ECO:0000313" key="5">
    <source>
        <dbReference type="Proteomes" id="UP000466894"/>
    </source>
</evidence>
<feature type="compositionally biased region" description="Pro residues" evidence="1">
    <location>
        <begin position="373"/>
        <end position="432"/>
    </location>
</feature>
<evidence type="ECO:0000313" key="4">
    <source>
        <dbReference type="EMBL" id="BBY06776.1"/>
    </source>
</evidence>
<evidence type="ECO:0000256" key="1">
    <source>
        <dbReference type="SAM" id="MobiDB-lite"/>
    </source>
</evidence>
<evidence type="ECO:0000259" key="3">
    <source>
        <dbReference type="Pfam" id="PF23717"/>
    </source>
</evidence>
<name>A0A7I7PE02_9MYCO</name>
<dbReference type="EMBL" id="AP022583">
    <property type="protein sequence ID" value="BBY06776.1"/>
    <property type="molecule type" value="Genomic_DNA"/>
</dbReference>
<keyword evidence="2" id="KW-0472">Membrane</keyword>
<keyword evidence="2" id="KW-0812">Transmembrane</keyword>
<reference evidence="4 5" key="1">
    <citation type="journal article" date="2019" name="Emerg. Microbes Infect.">
        <title>Comprehensive subspecies identification of 175 nontuberculous mycobacteria species based on 7547 genomic profiles.</title>
        <authorList>
            <person name="Matsumoto Y."/>
            <person name="Kinjo T."/>
            <person name="Motooka D."/>
            <person name="Nabeya D."/>
            <person name="Jung N."/>
            <person name="Uechi K."/>
            <person name="Horii T."/>
            <person name="Iida T."/>
            <person name="Fujita J."/>
            <person name="Nakamura S."/>
        </authorList>
    </citation>
    <scope>NUCLEOTIDE SEQUENCE [LARGE SCALE GENOMIC DNA]</scope>
    <source>
        <strain evidence="4 5">JCM 16367</strain>
    </source>
</reference>
<dbReference type="RefSeq" id="WP_179961800.1">
    <property type="nucleotide sequence ID" value="NZ_AP022583.1"/>
</dbReference>
<gene>
    <name evidence="4" type="ORF">MNVI_20940</name>
</gene>
<dbReference type="AlphaFoldDB" id="A0A7I7PE02"/>
<dbReference type="InterPro" id="IPR055583">
    <property type="entry name" value="DUF7159"/>
</dbReference>
<accession>A0A7I7PE02</accession>
<evidence type="ECO:0000256" key="2">
    <source>
        <dbReference type="SAM" id="Phobius"/>
    </source>
</evidence>
<proteinExistence type="predicted"/>
<protein>
    <recommendedName>
        <fullName evidence="3">DUF7159 domain-containing protein</fullName>
    </recommendedName>
</protein>
<feature type="domain" description="DUF7159" evidence="3">
    <location>
        <begin position="2"/>
        <end position="233"/>
    </location>
</feature>
<feature type="transmembrane region" description="Helical" evidence="2">
    <location>
        <begin position="326"/>
        <end position="349"/>
    </location>
</feature>
<keyword evidence="2" id="KW-1133">Transmembrane helix</keyword>
<dbReference type="Proteomes" id="UP000466894">
    <property type="component" value="Chromosome"/>
</dbReference>
<dbReference type="KEGG" id="mnv:MNVI_20940"/>
<organism evidence="4 5">
    <name type="scientific">Mycobacterium noviomagense</name>
    <dbReference type="NCBI Taxonomy" id="459858"/>
    <lineage>
        <taxon>Bacteria</taxon>
        <taxon>Bacillati</taxon>
        <taxon>Actinomycetota</taxon>
        <taxon>Actinomycetes</taxon>
        <taxon>Mycobacteriales</taxon>
        <taxon>Mycobacteriaceae</taxon>
        <taxon>Mycobacterium</taxon>
    </lineage>
</organism>